<protein>
    <submittedName>
        <fullName evidence="2">Uncharacterized protein</fullName>
    </submittedName>
</protein>
<evidence type="ECO:0000256" key="1">
    <source>
        <dbReference type="SAM" id="MobiDB-lite"/>
    </source>
</evidence>
<accession>A0ABV4GM71</accession>
<feature type="region of interest" description="Disordered" evidence="1">
    <location>
        <begin position="162"/>
        <end position="183"/>
    </location>
</feature>
<organism evidence="2 3">
    <name type="scientific">Bradyrhizobium yuanmingense</name>
    <dbReference type="NCBI Taxonomy" id="108015"/>
    <lineage>
        <taxon>Bacteria</taxon>
        <taxon>Pseudomonadati</taxon>
        <taxon>Pseudomonadota</taxon>
        <taxon>Alphaproteobacteria</taxon>
        <taxon>Hyphomicrobiales</taxon>
        <taxon>Nitrobacteraceae</taxon>
        <taxon>Bradyrhizobium</taxon>
    </lineage>
</organism>
<gene>
    <name evidence="2" type="ORF">ABH992_005434</name>
</gene>
<proteinExistence type="predicted"/>
<dbReference type="EMBL" id="JBGBZN010000002">
    <property type="protein sequence ID" value="MEY9473035.1"/>
    <property type="molecule type" value="Genomic_DNA"/>
</dbReference>
<feature type="compositionally biased region" description="Polar residues" evidence="1">
    <location>
        <begin position="162"/>
        <end position="172"/>
    </location>
</feature>
<comment type="caution">
    <text evidence="2">The sequence shown here is derived from an EMBL/GenBank/DDBJ whole genome shotgun (WGS) entry which is preliminary data.</text>
</comment>
<evidence type="ECO:0000313" key="2">
    <source>
        <dbReference type="EMBL" id="MEY9473035.1"/>
    </source>
</evidence>
<reference evidence="2 3" key="1">
    <citation type="submission" date="2024-07" db="EMBL/GenBank/DDBJ databases">
        <title>Genomic Encyclopedia of Type Strains, Phase V (KMG-V): Genome sequencing to study the core and pangenomes of soil and plant-associated prokaryotes.</title>
        <authorList>
            <person name="Whitman W."/>
        </authorList>
    </citation>
    <scope>NUCLEOTIDE SEQUENCE [LARGE SCALE GENOMIC DNA]</scope>
    <source>
        <strain evidence="2 3">USDA 222</strain>
    </source>
</reference>
<evidence type="ECO:0000313" key="3">
    <source>
        <dbReference type="Proteomes" id="UP001565474"/>
    </source>
</evidence>
<name>A0ABV4GM71_9BRAD</name>
<dbReference type="Proteomes" id="UP001565474">
    <property type="component" value="Unassembled WGS sequence"/>
</dbReference>
<sequence>MLVPQGQRPTSFCVGSRAFDPVNVGLLTKSTVGRQLCGRPDELRCVAAWDQQSRTFLRGQGNRLKEAAAWRDRTRIDRRRTASACRVSQDSMSKALPADLYVGAATVGSFPPSRFIPLSAACTIAARARTSTSISLGSTSSLSRLPMTLPLTFPRARLPLRTSTRNSASQRPARSGAWSAGPCDRQSIEGVKCLADCGADRINNGSHECRRHSRRWVAKLCRTVCTVRRLFRFAAMWAERHAAYRTVASSGR</sequence>
<keyword evidence="3" id="KW-1185">Reference proteome</keyword>